<evidence type="ECO:0000313" key="4">
    <source>
        <dbReference type="Proteomes" id="UP000033901"/>
    </source>
</evidence>
<dbReference type="InterPro" id="IPR036986">
    <property type="entry name" value="S4_RNA-bd_sf"/>
</dbReference>
<feature type="domain" description="RNA-binding S4" evidence="2">
    <location>
        <begin position="88"/>
        <end position="150"/>
    </location>
</feature>
<dbReference type="SUPFAM" id="SSF52374">
    <property type="entry name" value="Nucleotidylyl transferase"/>
    <property type="match status" value="1"/>
</dbReference>
<dbReference type="InterPro" id="IPR002942">
    <property type="entry name" value="S4_RNA-bd"/>
</dbReference>
<dbReference type="SMART" id="SM00363">
    <property type="entry name" value="S4"/>
    <property type="match status" value="1"/>
</dbReference>
<dbReference type="Gene3D" id="3.10.290.10">
    <property type="entry name" value="RNA-binding S4 domain"/>
    <property type="match status" value="1"/>
</dbReference>
<evidence type="ECO:0000256" key="1">
    <source>
        <dbReference type="PROSITE-ProRule" id="PRU00182"/>
    </source>
</evidence>
<dbReference type="GO" id="GO:0005829">
    <property type="term" value="C:cytosol"/>
    <property type="evidence" value="ECO:0007669"/>
    <property type="project" value="TreeGrafter"/>
</dbReference>
<dbReference type="InterPro" id="IPR024088">
    <property type="entry name" value="Tyr-tRNA-ligase_bac-type"/>
</dbReference>
<dbReference type="AlphaFoldDB" id="A0A0G1M7F4"/>
<evidence type="ECO:0000259" key="2">
    <source>
        <dbReference type="SMART" id="SM00363"/>
    </source>
</evidence>
<accession>A0A0G1M7F4</accession>
<name>A0A0G1M7F4_9BACT</name>
<dbReference type="GO" id="GO:0004831">
    <property type="term" value="F:tyrosine-tRNA ligase activity"/>
    <property type="evidence" value="ECO:0007669"/>
    <property type="project" value="InterPro"/>
</dbReference>
<dbReference type="SUPFAM" id="SSF55174">
    <property type="entry name" value="Alpha-L RNA-binding motif"/>
    <property type="match status" value="1"/>
</dbReference>
<dbReference type="Proteomes" id="UP000033901">
    <property type="component" value="Unassembled WGS sequence"/>
</dbReference>
<dbReference type="Pfam" id="PF22421">
    <property type="entry name" value="SYY_C-terminal"/>
    <property type="match status" value="1"/>
</dbReference>
<protein>
    <submittedName>
        <fullName evidence="3">Tyrosine-tRNA ligase</fullName>
    </submittedName>
</protein>
<dbReference type="InterPro" id="IPR054608">
    <property type="entry name" value="SYY-like_C"/>
</dbReference>
<dbReference type="PROSITE" id="PS50889">
    <property type="entry name" value="S4"/>
    <property type="match status" value="1"/>
</dbReference>
<evidence type="ECO:0000313" key="3">
    <source>
        <dbReference type="EMBL" id="KKT67854.1"/>
    </source>
</evidence>
<proteinExistence type="predicted"/>
<reference evidence="3 4" key="1">
    <citation type="journal article" date="2015" name="Nature">
        <title>rRNA introns, odd ribosomes, and small enigmatic genomes across a large radiation of phyla.</title>
        <authorList>
            <person name="Brown C.T."/>
            <person name="Hug L.A."/>
            <person name="Thomas B.C."/>
            <person name="Sharon I."/>
            <person name="Castelle C.J."/>
            <person name="Singh A."/>
            <person name="Wilkins M.J."/>
            <person name="Williams K.H."/>
            <person name="Banfield J.F."/>
        </authorList>
    </citation>
    <scope>NUCLEOTIDE SEQUENCE [LARGE SCALE GENOMIC DNA]</scope>
</reference>
<dbReference type="CDD" id="cd00165">
    <property type="entry name" value="S4"/>
    <property type="match status" value="1"/>
</dbReference>
<gene>
    <name evidence="3" type="ORF">UW61_C0001G0013</name>
</gene>
<dbReference type="Gene3D" id="1.10.240.10">
    <property type="entry name" value="Tyrosyl-Transfer RNA Synthetase"/>
    <property type="match status" value="1"/>
</dbReference>
<dbReference type="GO" id="GO:0003723">
    <property type="term" value="F:RNA binding"/>
    <property type="evidence" value="ECO:0007669"/>
    <property type="project" value="UniProtKB-KW"/>
</dbReference>
<sequence>MSLRDSLLMAYFTLATNLPLQKVSEIEKEIKSGKNPMAIKKKLAFTIVSELHSQKDAKRAQEEFERTFQKRGAPSAIPTVTINDSSLPLLDLVFSTKAVASRSEAKRLILQGGIDVEEKTANDPTQEITIPKKGIIIKVGKIKFVKVKSK</sequence>
<keyword evidence="1" id="KW-0694">RNA-binding</keyword>
<dbReference type="PANTHER" id="PTHR11766">
    <property type="entry name" value="TYROSYL-TRNA SYNTHETASE"/>
    <property type="match status" value="1"/>
</dbReference>
<dbReference type="EMBL" id="LCIZ01000001">
    <property type="protein sequence ID" value="KKT67854.1"/>
    <property type="molecule type" value="Genomic_DNA"/>
</dbReference>
<organism evidence="3 4">
    <name type="scientific">Candidatus Curtissbacteria bacterium GW2011_GWC1_44_33</name>
    <dbReference type="NCBI Taxonomy" id="1618413"/>
    <lineage>
        <taxon>Bacteria</taxon>
        <taxon>Candidatus Curtissiibacteriota</taxon>
    </lineage>
</organism>
<dbReference type="PANTHER" id="PTHR11766:SF1">
    <property type="entry name" value="TYROSINE--TRNA LIGASE"/>
    <property type="match status" value="1"/>
</dbReference>
<dbReference type="GO" id="GO:0043039">
    <property type="term" value="P:tRNA aminoacylation"/>
    <property type="evidence" value="ECO:0007669"/>
    <property type="project" value="TreeGrafter"/>
</dbReference>
<comment type="caution">
    <text evidence="3">The sequence shown here is derived from an EMBL/GenBank/DDBJ whole genome shotgun (WGS) entry which is preliminary data.</text>
</comment>
<keyword evidence="3" id="KW-0436">Ligase</keyword>